<sequence length="36" mass="4454">MRGGIYYSDKLRIKFKSHQHNRIRVKGDFMDEEHFN</sequence>
<name>W0ED92_9FIRM</name>
<reference evidence="1 2" key="1">
    <citation type="submission" date="2013-12" db="EMBL/GenBank/DDBJ databases">
        <authorList>
            <consortium name="DOE Joint Genome Institute"/>
            <person name="Smidt H."/>
            <person name="Huntemann M."/>
            <person name="Han J."/>
            <person name="Chen A."/>
            <person name="Kyrpides N."/>
            <person name="Mavromatis K."/>
            <person name="Markowitz V."/>
            <person name="Palaniappan K."/>
            <person name="Ivanova N."/>
            <person name="Schaumberg A."/>
            <person name="Pati A."/>
            <person name="Liolios K."/>
            <person name="Nordberg H.P."/>
            <person name="Cantor M.N."/>
            <person name="Hua S.X."/>
            <person name="Woyke T."/>
        </authorList>
    </citation>
    <scope>NUCLEOTIDE SEQUENCE [LARGE SCALE GENOMIC DNA]</scope>
    <source>
        <strain evidence="2">DSM 15288</strain>
    </source>
</reference>
<protein>
    <submittedName>
        <fullName evidence="1">Uncharacterized protein</fullName>
    </submittedName>
</protein>
<dbReference type="KEGG" id="dmt:DESME_15645"/>
<dbReference type="AlphaFoldDB" id="W0ED92"/>
<gene>
    <name evidence="1" type="ORF">DESME_15645</name>
</gene>
<dbReference type="Proteomes" id="UP000010847">
    <property type="component" value="Chromosome"/>
</dbReference>
<dbReference type="STRING" id="871968.DESME_15645"/>
<organism evidence="1 2">
    <name type="scientific">Desulfitobacterium metallireducens DSM 15288</name>
    <dbReference type="NCBI Taxonomy" id="871968"/>
    <lineage>
        <taxon>Bacteria</taxon>
        <taxon>Bacillati</taxon>
        <taxon>Bacillota</taxon>
        <taxon>Clostridia</taxon>
        <taxon>Eubacteriales</taxon>
        <taxon>Desulfitobacteriaceae</taxon>
        <taxon>Desulfitobacterium</taxon>
    </lineage>
</organism>
<proteinExistence type="predicted"/>
<evidence type="ECO:0000313" key="1">
    <source>
        <dbReference type="EMBL" id="AHF08712.1"/>
    </source>
</evidence>
<dbReference type="HOGENOM" id="CLU_3355815_0_0_9"/>
<keyword evidence="2" id="KW-1185">Reference proteome</keyword>
<evidence type="ECO:0000313" key="2">
    <source>
        <dbReference type="Proteomes" id="UP000010847"/>
    </source>
</evidence>
<accession>W0ED92</accession>
<dbReference type="EMBL" id="CP007032">
    <property type="protein sequence ID" value="AHF08712.1"/>
    <property type="molecule type" value="Genomic_DNA"/>
</dbReference>